<dbReference type="PROSITE" id="PS50280">
    <property type="entry name" value="SET"/>
    <property type="match status" value="1"/>
</dbReference>
<dbReference type="PANTHER" id="PTHR47332">
    <property type="entry name" value="SET DOMAIN-CONTAINING PROTEIN 5"/>
    <property type="match status" value="1"/>
</dbReference>
<dbReference type="InterPro" id="IPR046341">
    <property type="entry name" value="SET_dom_sf"/>
</dbReference>
<name>A0A8H5WU20_FUSHE</name>
<dbReference type="InterPro" id="IPR001214">
    <property type="entry name" value="SET_dom"/>
</dbReference>
<keyword evidence="3" id="KW-1185">Reference proteome</keyword>
<dbReference type="Gene3D" id="2.170.270.10">
    <property type="entry name" value="SET domain"/>
    <property type="match status" value="1"/>
</dbReference>
<accession>A0A8H5WU20</accession>
<dbReference type="Gene3D" id="1.25.40.10">
    <property type="entry name" value="Tetratricopeptide repeat domain"/>
    <property type="match status" value="1"/>
</dbReference>
<dbReference type="CDD" id="cd20071">
    <property type="entry name" value="SET_SMYD"/>
    <property type="match status" value="1"/>
</dbReference>
<evidence type="ECO:0000259" key="1">
    <source>
        <dbReference type="PROSITE" id="PS50280"/>
    </source>
</evidence>
<gene>
    <name evidence="2" type="ORF">FHETE_4767</name>
</gene>
<dbReference type="SMART" id="SM00317">
    <property type="entry name" value="SET"/>
    <property type="match status" value="1"/>
</dbReference>
<organism evidence="2 3">
    <name type="scientific">Fusarium heterosporum</name>
    <dbReference type="NCBI Taxonomy" id="42747"/>
    <lineage>
        <taxon>Eukaryota</taxon>
        <taxon>Fungi</taxon>
        <taxon>Dikarya</taxon>
        <taxon>Ascomycota</taxon>
        <taxon>Pezizomycotina</taxon>
        <taxon>Sordariomycetes</taxon>
        <taxon>Hypocreomycetidae</taxon>
        <taxon>Hypocreales</taxon>
        <taxon>Nectriaceae</taxon>
        <taxon>Fusarium</taxon>
        <taxon>Fusarium heterosporum species complex</taxon>
    </lineage>
</organism>
<protein>
    <submittedName>
        <fullName evidence="2">Set domain-containing protein</fullName>
    </submittedName>
</protein>
<dbReference type="AlphaFoldDB" id="A0A8H5WU20"/>
<dbReference type="InterPro" id="IPR011990">
    <property type="entry name" value="TPR-like_helical_dom_sf"/>
</dbReference>
<evidence type="ECO:0000313" key="3">
    <source>
        <dbReference type="Proteomes" id="UP000567885"/>
    </source>
</evidence>
<comment type="caution">
    <text evidence="2">The sequence shown here is derived from an EMBL/GenBank/DDBJ whole genome shotgun (WGS) entry which is preliminary data.</text>
</comment>
<dbReference type="Proteomes" id="UP000567885">
    <property type="component" value="Unassembled WGS sequence"/>
</dbReference>
<dbReference type="Pfam" id="PF00856">
    <property type="entry name" value="SET"/>
    <property type="match status" value="1"/>
</dbReference>
<dbReference type="SUPFAM" id="SSF82199">
    <property type="entry name" value="SET domain"/>
    <property type="match status" value="1"/>
</dbReference>
<sequence length="338" mass="37287">MTTKRSFKIIQPDQDTKSSSGLIPSIFEIRDIPMKGRGLVAKVDIPIGTRILCEKPIVLADSMSPDILETFLALKLKALPKATQRSFLFLHNNYPGKRPFSGIFRTNALPCGSGSDVGGIYPTICLINHSCLPNSQNNWNGEKEQETIHAIRPIPEGSEITISYGGEGPSAVRKFGLEKSFGFNCTCPLCSLPSSDLQASDDRQSKIQKLDLSIGSPMTMMTNPGRSLSDCQALLHILQEEYEGHAGVLNARLYYDAFQISIAHGDSVRGSAFAERAYQARLICEGDDSPETMRMKSLAMKPTSHSSFGAYSTRWKTKKGEAMAASDTMEYENWLFRK</sequence>
<evidence type="ECO:0000313" key="2">
    <source>
        <dbReference type="EMBL" id="KAF5670084.1"/>
    </source>
</evidence>
<dbReference type="OrthoDB" id="265717at2759"/>
<proteinExistence type="predicted"/>
<dbReference type="InterPro" id="IPR053185">
    <property type="entry name" value="SET_domain_protein"/>
</dbReference>
<reference evidence="2 3" key="1">
    <citation type="submission" date="2020-05" db="EMBL/GenBank/DDBJ databases">
        <title>Identification and distribution of gene clusters putatively required for synthesis of sphingolipid metabolism inhibitors in phylogenetically diverse species of the filamentous fungus Fusarium.</title>
        <authorList>
            <person name="Kim H.-S."/>
            <person name="Busman M."/>
            <person name="Brown D.W."/>
            <person name="Divon H."/>
            <person name="Uhlig S."/>
            <person name="Proctor R.H."/>
        </authorList>
    </citation>
    <scope>NUCLEOTIDE SEQUENCE [LARGE SCALE GENOMIC DNA]</scope>
    <source>
        <strain evidence="2 3">NRRL 20693</strain>
    </source>
</reference>
<dbReference type="EMBL" id="JAAGWQ010000079">
    <property type="protein sequence ID" value="KAF5670084.1"/>
    <property type="molecule type" value="Genomic_DNA"/>
</dbReference>
<dbReference type="PANTHER" id="PTHR47332:SF4">
    <property type="entry name" value="SET DOMAIN-CONTAINING PROTEIN 5"/>
    <property type="match status" value="1"/>
</dbReference>
<feature type="domain" description="SET" evidence="1">
    <location>
        <begin position="25"/>
        <end position="165"/>
    </location>
</feature>